<comment type="caution">
    <text evidence="2">The sequence shown here is derived from an EMBL/GenBank/DDBJ whole genome shotgun (WGS) entry which is preliminary data.</text>
</comment>
<evidence type="ECO:0000313" key="2">
    <source>
        <dbReference type="EMBL" id="EJK49339.1"/>
    </source>
</evidence>
<evidence type="ECO:0000256" key="1">
    <source>
        <dbReference type="SAM" id="MobiDB-lite"/>
    </source>
</evidence>
<gene>
    <name evidence="2" type="ORF">THAOC_31796</name>
</gene>
<dbReference type="AlphaFoldDB" id="K0RAK1"/>
<sequence length="156" mass="16642">MMDASKEDRRRNSGIPTKSSSSEATAKTGDSLPLGLGVGAFRISASILAQDNDAEGAEAEDESQPGSLGEAAACSVATSRSQPTNAEIIEAEQVRTRDTRDFVLNSFFGENLTCLGQRLRAEALVMAARAHALLRPPRCHQLTRVLVLSLAKKNSE</sequence>
<dbReference type="EMBL" id="AGNL01044891">
    <property type="protein sequence ID" value="EJK49339.1"/>
    <property type="molecule type" value="Genomic_DNA"/>
</dbReference>
<evidence type="ECO:0000313" key="3">
    <source>
        <dbReference type="Proteomes" id="UP000266841"/>
    </source>
</evidence>
<feature type="region of interest" description="Disordered" evidence="1">
    <location>
        <begin position="1"/>
        <end position="33"/>
    </location>
</feature>
<name>K0RAK1_THAOC</name>
<protein>
    <submittedName>
        <fullName evidence="2">Uncharacterized protein</fullName>
    </submittedName>
</protein>
<feature type="region of interest" description="Disordered" evidence="1">
    <location>
        <begin position="52"/>
        <end position="79"/>
    </location>
</feature>
<reference evidence="2 3" key="1">
    <citation type="journal article" date="2012" name="Genome Biol.">
        <title>Genome and low-iron response of an oceanic diatom adapted to chronic iron limitation.</title>
        <authorList>
            <person name="Lommer M."/>
            <person name="Specht M."/>
            <person name="Roy A.S."/>
            <person name="Kraemer L."/>
            <person name="Andreson R."/>
            <person name="Gutowska M.A."/>
            <person name="Wolf J."/>
            <person name="Bergner S.V."/>
            <person name="Schilhabel M.B."/>
            <person name="Klostermeier U.C."/>
            <person name="Beiko R.G."/>
            <person name="Rosenstiel P."/>
            <person name="Hippler M."/>
            <person name="Laroche J."/>
        </authorList>
    </citation>
    <scope>NUCLEOTIDE SEQUENCE [LARGE SCALE GENOMIC DNA]</scope>
    <source>
        <strain evidence="2 3">CCMP1005</strain>
    </source>
</reference>
<feature type="compositionally biased region" description="Basic and acidic residues" evidence="1">
    <location>
        <begin position="1"/>
        <end position="11"/>
    </location>
</feature>
<proteinExistence type="predicted"/>
<keyword evidence="3" id="KW-1185">Reference proteome</keyword>
<feature type="compositionally biased region" description="Acidic residues" evidence="1">
    <location>
        <begin position="52"/>
        <end position="63"/>
    </location>
</feature>
<accession>K0RAK1</accession>
<dbReference type="Proteomes" id="UP000266841">
    <property type="component" value="Unassembled WGS sequence"/>
</dbReference>
<organism evidence="2 3">
    <name type="scientific">Thalassiosira oceanica</name>
    <name type="common">Marine diatom</name>
    <dbReference type="NCBI Taxonomy" id="159749"/>
    <lineage>
        <taxon>Eukaryota</taxon>
        <taxon>Sar</taxon>
        <taxon>Stramenopiles</taxon>
        <taxon>Ochrophyta</taxon>
        <taxon>Bacillariophyta</taxon>
        <taxon>Coscinodiscophyceae</taxon>
        <taxon>Thalassiosirophycidae</taxon>
        <taxon>Thalassiosirales</taxon>
        <taxon>Thalassiosiraceae</taxon>
        <taxon>Thalassiosira</taxon>
    </lineage>
</organism>